<dbReference type="CDD" id="cd01081">
    <property type="entry name" value="Aldose_epim"/>
    <property type="match status" value="1"/>
</dbReference>
<dbReference type="Gene3D" id="2.70.98.10">
    <property type="match status" value="1"/>
</dbReference>
<dbReference type="GO" id="GO:0005975">
    <property type="term" value="P:carbohydrate metabolic process"/>
    <property type="evidence" value="ECO:0007669"/>
    <property type="project" value="InterPro"/>
</dbReference>
<comment type="caution">
    <text evidence="4">The sequence shown here is derived from an EMBL/GenBank/DDBJ whole genome shotgun (WGS) entry which is preliminary data.</text>
</comment>
<dbReference type="GO" id="GO:0016853">
    <property type="term" value="F:isomerase activity"/>
    <property type="evidence" value="ECO:0007669"/>
    <property type="project" value="InterPro"/>
</dbReference>
<dbReference type="EMBL" id="JAUFQH010000003">
    <property type="protein sequence ID" value="MDN3618193.1"/>
    <property type="molecule type" value="Genomic_DNA"/>
</dbReference>
<proteinExistence type="predicted"/>
<dbReference type="Pfam" id="PF01263">
    <property type="entry name" value="Aldose_epim"/>
    <property type="match status" value="1"/>
</dbReference>
<keyword evidence="3" id="KW-0106">Calcium</keyword>
<evidence type="ECO:0000256" key="2">
    <source>
        <dbReference type="ARBA" id="ARBA00011245"/>
    </source>
</evidence>
<dbReference type="Proteomes" id="UP001228636">
    <property type="component" value="Unassembled WGS sequence"/>
</dbReference>
<sequence>MKSIQSLISGDKKSKVNIEKGEIISFQKDDKEYIHQKGNKGWRNSDDEMFPVIGPTAKNNFRVHTKNGNAILDQHGLLRELEYSLISSDENSAKFIKKYKKNTLINNSKFPKKSTEEKLSWPFDFTFEKNFTLENDVLNIEFIINSDEGMPFMLGYHPAFMLSNTGNETLISNGTEITLADVYKAGANAFPVLNTDKIILKNINRNDLEITTKGFNNFMLWTEVDNMLCIEPITQYTSYTDQKFSEENMSISKGENSFSVAVKVI</sequence>
<comment type="cofactor">
    <cofactor evidence="1">
        <name>Ca(2+)</name>
        <dbReference type="ChEBI" id="CHEBI:29108"/>
    </cofactor>
</comment>
<protein>
    <submittedName>
        <fullName evidence="4">Aldose 1-epimerase</fullName>
    </submittedName>
</protein>
<dbReference type="GO" id="GO:0030246">
    <property type="term" value="F:carbohydrate binding"/>
    <property type="evidence" value="ECO:0007669"/>
    <property type="project" value="InterPro"/>
</dbReference>
<comment type="subunit">
    <text evidence="2">Monomer.</text>
</comment>
<dbReference type="AlphaFoldDB" id="A0AAJ1VEI0"/>
<reference evidence="4 5" key="1">
    <citation type="journal article" date="2014" name="Int. J. Syst. Evol. Microbiol.">
        <title>Complete genome sequence of Corynebacterium casei LMG S-19264T (=DSM 44701T), isolated from a smear-ripened cheese.</title>
        <authorList>
            <consortium name="US DOE Joint Genome Institute (JGI-PGF)"/>
            <person name="Walter F."/>
            <person name="Albersmeier A."/>
            <person name="Kalinowski J."/>
            <person name="Ruckert C."/>
        </authorList>
    </citation>
    <scope>NUCLEOTIDE SEQUENCE [LARGE SCALE GENOMIC DNA]</scope>
    <source>
        <strain evidence="4 5">CECT 8670</strain>
    </source>
</reference>
<dbReference type="InterPro" id="IPR008183">
    <property type="entry name" value="Aldose_1/G6P_1-epimerase"/>
</dbReference>
<dbReference type="InterPro" id="IPR011013">
    <property type="entry name" value="Gal_mutarotase_sf_dom"/>
</dbReference>
<accession>A0AAJ1VEI0</accession>
<evidence type="ECO:0000256" key="1">
    <source>
        <dbReference type="ARBA" id="ARBA00001913"/>
    </source>
</evidence>
<dbReference type="InterPro" id="IPR014718">
    <property type="entry name" value="GH-type_carb-bd"/>
</dbReference>
<evidence type="ECO:0000313" key="5">
    <source>
        <dbReference type="Proteomes" id="UP001228636"/>
    </source>
</evidence>
<dbReference type="RefSeq" id="WP_261972130.1">
    <property type="nucleotide sequence ID" value="NZ_CP103460.1"/>
</dbReference>
<evidence type="ECO:0000256" key="3">
    <source>
        <dbReference type="ARBA" id="ARBA00022837"/>
    </source>
</evidence>
<evidence type="ECO:0000313" key="4">
    <source>
        <dbReference type="EMBL" id="MDN3618193.1"/>
    </source>
</evidence>
<dbReference type="SUPFAM" id="SSF74650">
    <property type="entry name" value="Galactose mutarotase-like"/>
    <property type="match status" value="1"/>
</dbReference>
<gene>
    <name evidence="4" type="ORF">QWY81_01850</name>
</gene>
<name>A0AAJ1VEI0_9FLAO</name>
<organism evidence="4 5">
    <name type="scientific">Polaribacter sejongensis</name>
    <dbReference type="NCBI Taxonomy" id="985043"/>
    <lineage>
        <taxon>Bacteria</taxon>
        <taxon>Pseudomonadati</taxon>
        <taxon>Bacteroidota</taxon>
        <taxon>Flavobacteriia</taxon>
        <taxon>Flavobacteriales</taxon>
        <taxon>Flavobacteriaceae</taxon>
    </lineage>
</organism>